<reference evidence="3 4" key="1">
    <citation type="submission" date="2023-08" db="EMBL/GenBank/DDBJ databases">
        <authorList>
            <person name="Joshi A."/>
            <person name="Thite S."/>
        </authorList>
    </citation>
    <scope>NUCLEOTIDE SEQUENCE [LARGE SCALE GENOMIC DNA]</scope>
    <source>
        <strain evidence="3 4">1E1</strain>
    </source>
</reference>
<feature type="chain" id="PRO_5046234583" evidence="2">
    <location>
        <begin position="21"/>
        <end position="214"/>
    </location>
</feature>
<dbReference type="RefSeq" id="WP_305943868.1">
    <property type="nucleotide sequence ID" value="NZ_JAUZVY010000001.1"/>
</dbReference>
<organism evidence="3 4">
    <name type="scientific">Alkalimonas delamerensis</name>
    <dbReference type="NCBI Taxonomy" id="265981"/>
    <lineage>
        <taxon>Bacteria</taxon>
        <taxon>Pseudomonadati</taxon>
        <taxon>Pseudomonadota</taxon>
        <taxon>Gammaproteobacteria</taxon>
        <taxon>Alkalimonas</taxon>
    </lineage>
</organism>
<feature type="transmembrane region" description="Helical" evidence="1">
    <location>
        <begin position="185"/>
        <end position="204"/>
    </location>
</feature>
<sequence length="214" mass="24575">MKYLFSILLLMAAMELDAQAASSTTLEHRGSDAPDSQMQDGTLVTAQSHSTDVWFHRIELELSGDHNNNGFYHQLYLKFDADTNRSRQAVWAEFSLQRPGQAEQIFHVSSIFTLHRQSRQDWFAIETVLEDNYPTDYYDLTIRLFDANDGWLLAEISAWDEPILADLPLEDYRRDQQVIAVVESYGGSFGILSLSGLCLVLYRLRQRRCQLSTT</sequence>
<keyword evidence="2" id="KW-0732">Signal</keyword>
<accession>A0ABT9GL62</accession>
<dbReference type="NCBIfam" id="NF038116">
    <property type="entry name" value="Sden1266_dom"/>
    <property type="match status" value="1"/>
</dbReference>
<keyword evidence="1" id="KW-0812">Transmembrane</keyword>
<feature type="signal peptide" evidence="2">
    <location>
        <begin position="1"/>
        <end position="20"/>
    </location>
</feature>
<dbReference type="EMBL" id="JAUZVY010000001">
    <property type="protein sequence ID" value="MDP4527649.1"/>
    <property type="molecule type" value="Genomic_DNA"/>
</dbReference>
<dbReference type="Proteomes" id="UP001236258">
    <property type="component" value="Unassembled WGS sequence"/>
</dbReference>
<comment type="caution">
    <text evidence="3">The sequence shown here is derived from an EMBL/GenBank/DDBJ whole genome shotgun (WGS) entry which is preliminary data.</text>
</comment>
<protein>
    <submittedName>
        <fullName evidence="3">Choice-of-anchor H family protein</fullName>
    </submittedName>
</protein>
<keyword evidence="4" id="KW-1185">Reference proteome</keyword>
<name>A0ABT9GL62_9GAMM</name>
<evidence type="ECO:0000256" key="2">
    <source>
        <dbReference type="SAM" id="SignalP"/>
    </source>
</evidence>
<evidence type="ECO:0000313" key="4">
    <source>
        <dbReference type="Proteomes" id="UP001236258"/>
    </source>
</evidence>
<keyword evidence="1" id="KW-0472">Membrane</keyword>
<evidence type="ECO:0000313" key="3">
    <source>
        <dbReference type="EMBL" id="MDP4527649.1"/>
    </source>
</evidence>
<keyword evidence="1" id="KW-1133">Transmembrane helix</keyword>
<proteinExistence type="predicted"/>
<evidence type="ECO:0000256" key="1">
    <source>
        <dbReference type="SAM" id="Phobius"/>
    </source>
</evidence>
<gene>
    <name evidence="3" type="ORF">Q3O59_01220</name>
</gene>